<evidence type="ECO:0000313" key="12">
    <source>
        <dbReference type="Proteomes" id="UP000321947"/>
    </source>
</evidence>
<accession>A0A5A7U545</accession>
<dbReference type="Proteomes" id="UP000321393">
    <property type="component" value="Unassembled WGS sequence"/>
</dbReference>
<evidence type="ECO:0000313" key="9">
    <source>
        <dbReference type="EMBL" id="KAA0048711.1"/>
    </source>
</evidence>
<evidence type="ECO:0000313" key="11">
    <source>
        <dbReference type="Proteomes" id="UP000321393"/>
    </source>
</evidence>
<evidence type="ECO:0000256" key="2">
    <source>
        <dbReference type="ARBA" id="ARBA00004123"/>
    </source>
</evidence>
<protein>
    <submittedName>
        <fullName evidence="9 10">Nuclease HARBI1</fullName>
    </submittedName>
</protein>
<evidence type="ECO:0000256" key="5">
    <source>
        <dbReference type="ARBA" id="ARBA00022723"/>
    </source>
</evidence>
<name>A0A5A7U545_CUCMM</name>
<keyword evidence="4" id="KW-0540">Nuclease</keyword>
<evidence type="ECO:0000256" key="4">
    <source>
        <dbReference type="ARBA" id="ARBA00022722"/>
    </source>
</evidence>
<evidence type="ECO:0000313" key="10">
    <source>
        <dbReference type="EMBL" id="TYK07918.1"/>
    </source>
</evidence>
<organism evidence="9 11">
    <name type="scientific">Cucumis melo var. makuwa</name>
    <name type="common">Oriental melon</name>
    <dbReference type="NCBI Taxonomy" id="1194695"/>
    <lineage>
        <taxon>Eukaryota</taxon>
        <taxon>Viridiplantae</taxon>
        <taxon>Streptophyta</taxon>
        <taxon>Embryophyta</taxon>
        <taxon>Tracheophyta</taxon>
        <taxon>Spermatophyta</taxon>
        <taxon>Magnoliopsida</taxon>
        <taxon>eudicotyledons</taxon>
        <taxon>Gunneridae</taxon>
        <taxon>Pentapetalae</taxon>
        <taxon>rosids</taxon>
        <taxon>fabids</taxon>
        <taxon>Cucurbitales</taxon>
        <taxon>Cucurbitaceae</taxon>
        <taxon>Benincaseae</taxon>
        <taxon>Cucumis</taxon>
    </lineage>
</organism>
<evidence type="ECO:0000256" key="7">
    <source>
        <dbReference type="ARBA" id="ARBA00023242"/>
    </source>
</evidence>
<proteinExistence type="inferred from homology"/>
<sequence>MMEVLRGAHSRNHLYATYHYIPIINGELFNSAKLLGALNGTYMKVNVSQIDRPRYRTHKGNIATNVLGMCDTKGDFIFVLAGWKGSTANSCISGMRLHDQMDSMFPRVFKISTPPMTFKNFYITVYNPLCYITRFYYLYNVGYPNIEGFLAPYRGQRYHLQEWCGTRNAPTTTWNVIECAFGLLKGRWTILRGKSYYLVQVQCRTILACFLLHNLINREMMNVDNLKDINKGDSAYATTTACDDIHYIETSNE</sequence>
<feature type="domain" description="DDE Tnp4" evidence="8">
    <location>
        <begin position="40"/>
        <end position="214"/>
    </location>
</feature>
<keyword evidence="6" id="KW-0378">Hydrolase</keyword>
<reference evidence="11 12" key="1">
    <citation type="submission" date="2019-08" db="EMBL/GenBank/DDBJ databases">
        <title>Draft genome sequences of two oriental melons (Cucumis melo L. var makuwa).</title>
        <authorList>
            <person name="Kwon S.-Y."/>
        </authorList>
    </citation>
    <scope>NUCLEOTIDE SEQUENCE [LARGE SCALE GENOMIC DNA]</scope>
    <source>
        <strain evidence="12">cv. Chang Bougi</strain>
        <strain evidence="11">cv. SW 3</strain>
        <tissue evidence="9">Leaf</tissue>
    </source>
</reference>
<dbReference type="InterPro" id="IPR045249">
    <property type="entry name" value="HARBI1-like"/>
</dbReference>
<comment type="cofactor">
    <cofactor evidence="1">
        <name>a divalent metal cation</name>
        <dbReference type="ChEBI" id="CHEBI:60240"/>
    </cofactor>
</comment>
<dbReference type="GO" id="GO:0046872">
    <property type="term" value="F:metal ion binding"/>
    <property type="evidence" value="ECO:0007669"/>
    <property type="project" value="UniProtKB-KW"/>
</dbReference>
<keyword evidence="5" id="KW-0479">Metal-binding</keyword>
<dbReference type="GO" id="GO:0016787">
    <property type="term" value="F:hydrolase activity"/>
    <property type="evidence" value="ECO:0007669"/>
    <property type="project" value="UniProtKB-KW"/>
</dbReference>
<comment type="similarity">
    <text evidence="3">Belongs to the HARBI1 family.</text>
</comment>
<dbReference type="EMBL" id="SSTD01012952">
    <property type="protein sequence ID" value="TYK07918.1"/>
    <property type="molecule type" value="Genomic_DNA"/>
</dbReference>
<dbReference type="AlphaFoldDB" id="A0A5A7U545"/>
<dbReference type="GO" id="GO:0005634">
    <property type="term" value="C:nucleus"/>
    <property type="evidence" value="ECO:0007669"/>
    <property type="project" value="UniProtKB-SubCell"/>
</dbReference>
<dbReference type="PANTHER" id="PTHR22930:SF281">
    <property type="entry name" value="NUCLEASE"/>
    <property type="match status" value="1"/>
</dbReference>
<gene>
    <name evidence="10" type="ORF">E5676_scaffold265G00300</name>
    <name evidence="9" type="ORF">E6C27_scaffold43G00020</name>
</gene>
<comment type="subcellular location">
    <subcellularLocation>
        <location evidence="2">Nucleus</location>
    </subcellularLocation>
</comment>
<evidence type="ECO:0000256" key="6">
    <source>
        <dbReference type="ARBA" id="ARBA00022801"/>
    </source>
</evidence>
<keyword evidence="7" id="KW-0539">Nucleus</keyword>
<comment type="caution">
    <text evidence="9">The sequence shown here is derived from an EMBL/GenBank/DDBJ whole genome shotgun (WGS) entry which is preliminary data.</text>
</comment>
<evidence type="ECO:0000256" key="3">
    <source>
        <dbReference type="ARBA" id="ARBA00006958"/>
    </source>
</evidence>
<dbReference type="InterPro" id="IPR027806">
    <property type="entry name" value="HARBI1_dom"/>
</dbReference>
<dbReference type="PANTHER" id="PTHR22930">
    <property type="match status" value="1"/>
</dbReference>
<dbReference type="Proteomes" id="UP000321947">
    <property type="component" value="Unassembled WGS sequence"/>
</dbReference>
<dbReference type="Pfam" id="PF13359">
    <property type="entry name" value="DDE_Tnp_4"/>
    <property type="match status" value="1"/>
</dbReference>
<dbReference type="EMBL" id="SSTE01012402">
    <property type="protein sequence ID" value="KAA0048711.1"/>
    <property type="molecule type" value="Genomic_DNA"/>
</dbReference>
<dbReference type="OrthoDB" id="5976893at2759"/>
<evidence type="ECO:0000256" key="1">
    <source>
        <dbReference type="ARBA" id="ARBA00001968"/>
    </source>
</evidence>
<evidence type="ECO:0000259" key="8">
    <source>
        <dbReference type="Pfam" id="PF13359"/>
    </source>
</evidence>
<dbReference type="GO" id="GO:0004518">
    <property type="term" value="F:nuclease activity"/>
    <property type="evidence" value="ECO:0007669"/>
    <property type="project" value="UniProtKB-KW"/>
</dbReference>